<keyword evidence="2" id="KW-0472">Membrane</keyword>
<feature type="region of interest" description="Disordered" evidence="1">
    <location>
        <begin position="120"/>
        <end position="195"/>
    </location>
</feature>
<dbReference type="PANTHER" id="PTHR28187:SF1">
    <property type="entry name" value="PROTEIN RCR1-RELATED"/>
    <property type="match status" value="1"/>
</dbReference>
<keyword evidence="4" id="KW-1185">Reference proteome</keyword>
<accession>G3B1W1</accession>
<organism evidence="4">
    <name type="scientific">Candida tenuis (strain ATCC 10573 / BCRC 21748 / CBS 615 / JCM 9827 / NBRC 10315 / NRRL Y-1498 / VKM Y-70)</name>
    <name type="common">Yeast</name>
    <name type="synonym">Yamadazyma tenuis</name>
    <dbReference type="NCBI Taxonomy" id="590646"/>
    <lineage>
        <taxon>Eukaryota</taxon>
        <taxon>Fungi</taxon>
        <taxon>Dikarya</taxon>
        <taxon>Ascomycota</taxon>
        <taxon>Saccharomycotina</taxon>
        <taxon>Pichiomycetes</taxon>
        <taxon>Debaryomycetaceae</taxon>
        <taxon>Yamadazyma</taxon>
    </lineage>
</organism>
<dbReference type="Proteomes" id="UP000000707">
    <property type="component" value="Unassembled WGS sequence"/>
</dbReference>
<evidence type="ECO:0000313" key="4">
    <source>
        <dbReference type="Proteomes" id="UP000000707"/>
    </source>
</evidence>
<dbReference type="EMBL" id="GL996515">
    <property type="protein sequence ID" value="EGV64542.1"/>
    <property type="molecule type" value="Genomic_DNA"/>
</dbReference>
<dbReference type="GO" id="GO:0016192">
    <property type="term" value="P:vesicle-mediated transport"/>
    <property type="evidence" value="ECO:0007669"/>
    <property type="project" value="TreeGrafter"/>
</dbReference>
<evidence type="ECO:0000256" key="2">
    <source>
        <dbReference type="SAM" id="Phobius"/>
    </source>
</evidence>
<dbReference type="OrthoDB" id="5377392at2759"/>
<evidence type="ECO:0000313" key="3">
    <source>
        <dbReference type="EMBL" id="EGV64542.1"/>
    </source>
</evidence>
<dbReference type="Pfam" id="PF12273">
    <property type="entry name" value="RCR"/>
    <property type="match status" value="1"/>
</dbReference>
<evidence type="ECO:0008006" key="5">
    <source>
        <dbReference type="Google" id="ProtNLM"/>
    </source>
</evidence>
<dbReference type="PANTHER" id="PTHR28187">
    <property type="entry name" value="PROTEIN RCR1-RELATED"/>
    <property type="match status" value="1"/>
</dbReference>
<keyword evidence="2" id="KW-0812">Transmembrane</keyword>
<keyword evidence="2" id="KW-1133">Transmembrane helix</keyword>
<protein>
    <recommendedName>
        <fullName evidence="5">Protein RCR2</fullName>
    </recommendedName>
</protein>
<dbReference type="HOGENOM" id="CLU_078289_1_1_1"/>
<dbReference type="InterPro" id="IPR020999">
    <property type="entry name" value="Chitin_synth_reg_RCR"/>
</dbReference>
<sequence>MAVLIISNSMSPTVSLTKRYGFDSSNGARWAFFGIFLAVILLVVVGTIRVNKKRSSSGLQPIYGTRWMTPPSYVQSQTQYNQPSTRNHDSYVPQTYVPTYTERANDQDMGYYDATGEFHPNPNAKVSTPYTPKVPGVSQPSEAHRRATSNSDGIALSEIPAVENATDSTQHRRQAGEEEDLYNFTRPSGPPPATQ</sequence>
<dbReference type="eggNOG" id="ENOG502S2K8">
    <property type="taxonomic scope" value="Eukaryota"/>
</dbReference>
<reference evidence="3 4" key="1">
    <citation type="journal article" date="2011" name="Proc. Natl. Acad. Sci. U.S.A.">
        <title>Comparative genomics of xylose-fermenting fungi for enhanced biofuel production.</title>
        <authorList>
            <person name="Wohlbach D.J."/>
            <person name="Kuo A."/>
            <person name="Sato T.K."/>
            <person name="Potts K.M."/>
            <person name="Salamov A.A."/>
            <person name="LaButti K.M."/>
            <person name="Sun H."/>
            <person name="Clum A."/>
            <person name="Pangilinan J.L."/>
            <person name="Lindquist E.A."/>
            <person name="Lucas S."/>
            <person name="Lapidus A."/>
            <person name="Jin M."/>
            <person name="Gunawan C."/>
            <person name="Balan V."/>
            <person name="Dale B.E."/>
            <person name="Jeffries T.W."/>
            <person name="Zinkel R."/>
            <person name="Barry K.W."/>
            <person name="Grigoriev I.V."/>
            <person name="Gasch A.P."/>
        </authorList>
    </citation>
    <scope>NUCLEOTIDE SEQUENCE [LARGE SCALE GENOMIC DNA]</scope>
    <source>
        <strain evidence="4">ATCC 10573 / BCRC 21748 / CBS 615 / JCM 9827 / NBRC 10315 / NRRL Y-1498 / VKM Y-70</strain>
    </source>
</reference>
<dbReference type="AlphaFoldDB" id="G3B1W1"/>
<name>G3B1W1_CANTC</name>
<proteinExistence type="predicted"/>
<evidence type="ECO:0000256" key="1">
    <source>
        <dbReference type="SAM" id="MobiDB-lite"/>
    </source>
</evidence>
<gene>
    <name evidence="3" type="ORF">CANTEDRAFT_113313</name>
</gene>
<feature type="transmembrane region" description="Helical" evidence="2">
    <location>
        <begin position="30"/>
        <end position="50"/>
    </location>
</feature>